<dbReference type="Gene3D" id="3.40.30.20">
    <property type="match status" value="1"/>
</dbReference>
<feature type="domain" description="Phenol hydroxylase-like C-terminal dimerisation" evidence="2">
    <location>
        <begin position="179"/>
        <end position="260"/>
    </location>
</feature>
<proteinExistence type="predicted"/>
<accession>A0ABQ8G6Z9</accession>
<evidence type="ECO:0000313" key="4">
    <source>
        <dbReference type="Proteomes" id="UP000774617"/>
    </source>
</evidence>
<comment type="caution">
    <text evidence="3">The sequence shown here is derived from an EMBL/GenBank/DDBJ whole genome shotgun (WGS) entry which is preliminary data.</text>
</comment>
<dbReference type="Gene3D" id="3.50.50.60">
    <property type="entry name" value="FAD/NAD(P)-binding domain"/>
    <property type="match status" value="1"/>
</dbReference>
<dbReference type="InterPro" id="IPR036188">
    <property type="entry name" value="FAD/NAD-bd_sf"/>
</dbReference>
<sequence length="310" mass="34871">MILPHEEDFIRAGGQFEDVHDRSLVYVEMILEQGRRLTHLYKLDYKAYHSHRASKCSERSSSKFSTDGRIFLAGYLGWKIAHVTKGVAKYSTLKSYTEESGLVCGQLIRYDKKFSRYFTRSEGLGFKIVRDGLAKGLPFTSCTAIEYAKGVLVAKDICGQGYLLDRKKHGAALLFITPQALEQPASFVQRAVRRGFQPRDQLNILTVHTSSRDSIDITDWPLFSSKTLLSGVTGDEVLINDPEPSDFVTCHAYKEYGIDRGMSEMLNPNRQQLDLNTFPVNGFTSAVWAGAFRTSAHDENSLQYGEAIET</sequence>
<gene>
    <name evidence="3" type="ORF">B0J12DRAFT_701788</name>
</gene>
<reference evidence="3 4" key="1">
    <citation type="journal article" date="2021" name="Nat. Commun.">
        <title>Genetic determinants of endophytism in the Arabidopsis root mycobiome.</title>
        <authorList>
            <person name="Mesny F."/>
            <person name="Miyauchi S."/>
            <person name="Thiergart T."/>
            <person name="Pickel B."/>
            <person name="Atanasova L."/>
            <person name="Karlsson M."/>
            <person name="Huettel B."/>
            <person name="Barry K.W."/>
            <person name="Haridas S."/>
            <person name="Chen C."/>
            <person name="Bauer D."/>
            <person name="Andreopoulos W."/>
            <person name="Pangilinan J."/>
            <person name="LaButti K."/>
            <person name="Riley R."/>
            <person name="Lipzen A."/>
            <person name="Clum A."/>
            <person name="Drula E."/>
            <person name="Henrissat B."/>
            <person name="Kohler A."/>
            <person name="Grigoriev I.V."/>
            <person name="Martin F.M."/>
            <person name="Hacquard S."/>
        </authorList>
    </citation>
    <scope>NUCLEOTIDE SEQUENCE [LARGE SCALE GENOMIC DNA]</scope>
    <source>
        <strain evidence="3 4">MPI-SDFR-AT-0080</strain>
    </source>
</reference>
<evidence type="ECO:0000256" key="1">
    <source>
        <dbReference type="ARBA" id="ARBA00023002"/>
    </source>
</evidence>
<keyword evidence="1" id="KW-0560">Oxidoreductase</keyword>
<dbReference type="InterPro" id="IPR012941">
    <property type="entry name" value="Phe_hydrox_C_dim_dom"/>
</dbReference>
<dbReference type="Proteomes" id="UP000774617">
    <property type="component" value="Unassembled WGS sequence"/>
</dbReference>
<dbReference type="InterPro" id="IPR038220">
    <property type="entry name" value="PHOX_C_sf"/>
</dbReference>
<organism evidence="3 4">
    <name type="scientific">Macrophomina phaseolina</name>
    <dbReference type="NCBI Taxonomy" id="35725"/>
    <lineage>
        <taxon>Eukaryota</taxon>
        <taxon>Fungi</taxon>
        <taxon>Dikarya</taxon>
        <taxon>Ascomycota</taxon>
        <taxon>Pezizomycotina</taxon>
        <taxon>Dothideomycetes</taxon>
        <taxon>Dothideomycetes incertae sedis</taxon>
        <taxon>Botryosphaeriales</taxon>
        <taxon>Botryosphaeriaceae</taxon>
        <taxon>Macrophomina</taxon>
    </lineage>
</organism>
<protein>
    <recommendedName>
        <fullName evidence="2">Phenol hydroxylase-like C-terminal dimerisation domain-containing protein</fullName>
    </recommendedName>
</protein>
<evidence type="ECO:0000313" key="3">
    <source>
        <dbReference type="EMBL" id="KAH7044064.1"/>
    </source>
</evidence>
<keyword evidence="4" id="KW-1185">Reference proteome</keyword>
<name>A0ABQ8G6Z9_9PEZI</name>
<evidence type="ECO:0000259" key="2">
    <source>
        <dbReference type="Pfam" id="PF07976"/>
    </source>
</evidence>
<dbReference type="EMBL" id="JAGTJR010000021">
    <property type="protein sequence ID" value="KAH7044064.1"/>
    <property type="molecule type" value="Genomic_DNA"/>
</dbReference>
<dbReference type="Pfam" id="PF07976">
    <property type="entry name" value="Phe_hydrox_dim"/>
    <property type="match status" value="1"/>
</dbReference>